<feature type="region of interest" description="Disordered" evidence="1">
    <location>
        <begin position="95"/>
        <end position="129"/>
    </location>
</feature>
<evidence type="ECO:0000256" key="1">
    <source>
        <dbReference type="SAM" id="MobiDB-lite"/>
    </source>
</evidence>
<proteinExistence type="predicted"/>
<evidence type="ECO:0000313" key="3">
    <source>
        <dbReference type="Proteomes" id="UP000093819"/>
    </source>
</evidence>
<gene>
    <name evidence="2" type="ORF">A5635_10310</name>
</gene>
<evidence type="ECO:0000313" key="2">
    <source>
        <dbReference type="EMBL" id="OBK14080.1"/>
    </source>
</evidence>
<dbReference type="EMBL" id="LZLR01000239">
    <property type="protein sequence ID" value="OBK14080.1"/>
    <property type="molecule type" value="Genomic_DNA"/>
</dbReference>
<name>A0A1A3MYC2_MYCAS</name>
<dbReference type="Pfam" id="PF25673">
    <property type="entry name" value="Terminase_7"/>
    <property type="match status" value="1"/>
</dbReference>
<protein>
    <recommendedName>
        <fullName evidence="4">Terminase</fullName>
    </recommendedName>
</protein>
<feature type="compositionally biased region" description="Basic residues" evidence="1">
    <location>
        <begin position="105"/>
        <end position="115"/>
    </location>
</feature>
<dbReference type="AlphaFoldDB" id="A0A1A3MYC2"/>
<organism evidence="2 3">
    <name type="scientific">Mycobacterium asiaticum</name>
    <dbReference type="NCBI Taxonomy" id="1790"/>
    <lineage>
        <taxon>Bacteria</taxon>
        <taxon>Bacillati</taxon>
        <taxon>Actinomycetota</taxon>
        <taxon>Actinomycetes</taxon>
        <taxon>Mycobacteriales</taxon>
        <taxon>Mycobacteriaceae</taxon>
        <taxon>Mycobacterium</taxon>
    </lineage>
</organism>
<evidence type="ECO:0008006" key="4">
    <source>
        <dbReference type="Google" id="ProtNLM"/>
    </source>
</evidence>
<reference evidence="2 3" key="1">
    <citation type="submission" date="2016-06" db="EMBL/GenBank/DDBJ databases">
        <authorList>
            <person name="Kjaerup R.B."/>
            <person name="Dalgaard T.S."/>
            <person name="Juul-Madsen H.R."/>
        </authorList>
    </citation>
    <scope>NUCLEOTIDE SEQUENCE [LARGE SCALE GENOMIC DNA]</scope>
    <source>
        <strain evidence="2 3">1245335.1</strain>
    </source>
</reference>
<accession>A0A1A3MYC2</accession>
<dbReference type="Proteomes" id="UP000093819">
    <property type="component" value="Unassembled WGS sequence"/>
</dbReference>
<dbReference type="InterPro" id="IPR057972">
    <property type="entry name" value="Terminase_7"/>
</dbReference>
<comment type="caution">
    <text evidence="2">The sequence shown here is derived from an EMBL/GenBank/DDBJ whole genome shotgun (WGS) entry which is preliminary data.</text>
</comment>
<sequence length="129" mass="14571">MLAKPDDAAGPPLPESIEWYPEVLAWWEDLWASEPRSEWIEADVHLLYVAARLYQMLLDPETKVTAAKALAGEYRQILVQFGLTPMARRTLQWQVPPADPNQKPAAKKAAPRKPAARSADPRARFKVVK</sequence>